<dbReference type="SUPFAM" id="SSF48371">
    <property type="entry name" value="ARM repeat"/>
    <property type="match status" value="1"/>
</dbReference>
<feature type="region of interest" description="Disordered" evidence="5">
    <location>
        <begin position="582"/>
        <end position="605"/>
    </location>
</feature>
<feature type="compositionally biased region" description="Low complexity" evidence="5">
    <location>
        <begin position="594"/>
        <end position="605"/>
    </location>
</feature>
<dbReference type="PANTHER" id="PTHR22780">
    <property type="entry name" value="ADAPTIN, ALPHA/GAMMA/EPSILON"/>
    <property type="match status" value="1"/>
</dbReference>
<gene>
    <name evidence="7" type="ORF">CVT25_012192</name>
</gene>
<dbReference type="InterPro" id="IPR011989">
    <property type="entry name" value="ARM-like"/>
</dbReference>
<proteinExistence type="predicted"/>
<protein>
    <recommendedName>
        <fullName evidence="6">Clathrin/coatomer adaptor adaptin-like N-terminal domain-containing protein</fullName>
    </recommendedName>
</protein>
<keyword evidence="4" id="KW-0472">Membrane</keyword>
<keyword evidence="8" id="KW-1185">Reference proteome</keyword>
<evidence type="ECO:0000259" key="6">
    <source>
        <dbReference type="Pfam" id="PF01602"/>
    </source>
</evidence>
<keyword evidence="3" id="KW-0653">Protein transport</keyword>
<dbReference type="GO" id="GO:0006886">
    <property type="term" value="P:intracellular protein transport"/>
    <property type="evidence" value="ECO:0007669"/>
    <property type="project" value="InterPro"/>
</dbReference>
<dbReference type="InterPro" id="IPR002553">
    <property type="entry name" value="Clathrin/coatomer_adapt-like_N"/>
</dbReference>
<dbReference type="STRING" id="93625.A0A409XFK0"/>
<comment type="caution">
    <text evidence="7">The sequence shown here is derived from an EMBL/GenBank/DDBJ whole genome shotgun (WGS) entry which is preliminary data.</text>
</comment>
<reference evidence="7 8" key="1">
    <citation type="journal article" date="2018" name="Evol. Lett.">
        <title>Horizontal gene cluster transfer increased hallucinogenic mushroom diversity.</title>
        <authorList>
            <person name="Reynolds H.T."/>
            <person name="Vijayakumar V."/>
            <person name="Gluck-Thaler E."/>
            <person name="Korotkin H.B."/>
            <person name="Matheny P.B."/>
            <person name="Slot J.C."/>
        </authorList>
    </citation>
    <scope>NUCLEOTIDE SEQUENCE [LARGE SCALE GENOMIC DNA]</scope>
    <source>
        <strain evidence="7 8">2631</strain>
    </source>
</reference>
<name>A0A409XFK0_PSICY</name>
<feature type="compositionally biased region" description="Polar residues" evidence="5">
    <location>
        <begin position="582"/>
        <end position="593"/>
    </location>
</feature>
<dbReference type="InterPro" id="IPR016024">
    <property type="entry name" value="ARM-type_fold"/>
</dbReference>
<evidence type="ECO:0000256" key="4">
    <source>
        <dbReference type="ARBA" id="ARBA00023136"/>
    </source>
</evidence>
<sequence length="829" mass="91673">MDVPFHSSGAMSRAHYAIVRKVESAPSIHSADQYLALEIRSIQAQLSHPKLSLDKSKECLVILLYCAHLVTHGYLAEDAFDFAFSHAINLAEAATRIEDKRLGYLFCSEVMPLDHEFRLMLINTLRKDLESDDIPRICLALDNLITSPNEDVIPAVESRLHDLLSHDYACVRRRALFAFCSLSGYDRALLDRINGSVLKGLHDLDESVAQAALIIAGDHPKDPAFAKVVNNMLKSEASYLSINQSTILNILKCLRSLDLAETNIPILLDVLHDISSPKTTNSLSQVLVLGIFKVIGKIKPSVLIDVEKSKNTSVIQCIRHFLVSHNPNDVYLFVSCLEEVDVSIWAGTTPDHPAVLEGLEFERILQLLDSADQGILRKTLRIVNNVDPAILETQISLLLNTNSAGTEKRVIVLRILEIASVRYARDGDGYAQQVLDLIRYLDQPSPTQVIKEIIEISLTEIRLSSKTDFVTSCVGRFIADVVDQNTPLGPTALVISTALMTEYLELVTVPPQQLLSAIATRLKTCPPIVQEPCLIALIRIRAHCDDVPSDIVDIVNDISRSGRQLVRLLPDFLDALQSHTTEVPESLNTTPQMSRSSSRASGPSSSLKYAAYAAPVAVPRQSIRRSSASQHSNSSSYSETTSDASRHRLQHLPAPLPITAGHLALADSLSNLHISQVKQIPSSESTESWQREAEAPRADLITLESPFQMEAPTELASSEAFDNQGNFESVWNLYSTSCDLRGWCNIPIDDLIRRLQRVEGHHLRVISADLSPFMGELKILMISNKKEEPSTSAAAVALRLRESEEDSCLWRLRCAETAAGERIQTILNV</sequence>
<dbReference type="InterPro" id="IPR050840">
    <property type="entry name" value="Adaptor_Complx_Large_Subunit"/>
</dbReference>
<dbReference type="AlphaFoldDB" id="A0A409XFK0"/>
<accession>A0A409XFK0</accession>
<dbReference type="Proteomes" id="UP000283269">
    <property type="component" value="Unassembled WGS sequence"/>
</dbReference>
<comment type="subcellular location">
    <subcellularLocation>
        <location evidence="1">Endomembrane system</location>
    </subcellularLocation>
</comment>
<dbReference type="GO" id="GO:0030117">
    <property type="term" value="C:membrane coat"/>
    <property type="evidence" value="ECO:0007669"/>
    <property type="project" value="InterPro"/>
</dbReference>
<evidence type="ECO:0000313" key="7">
    <source>
        <dbReference type="EMBL" id="PPQ89520.1"/>
    </source>
</evidence>
<dbReference type="EMBL" id="NHYD01001859">
    <property type="protein sequence ID" value="PPQ89520.1"/>
    <property type="molecule type" value="Genomic_DNA"/>
</dbReference>
<organism evidence="7 8">
    <name type="scientific">Psilocybe cyanescens</name>
    <dbReference type="NCBI Taxonomy" id="93625"/>
    <lineage>
        <taxon>Eukaryota</taxon>
        <taxon>Fungi</taxon>
        <taxon>Dikarya</taxon>
        <taxon>Basidiomycota</taxon>
        <taxon>Agaricomycotina</taxon>
        <taxon>Agaricomycetes</taxon>
        <taxon>Agaricomycetidae</taxon>
        <taxon>Agaricales</taxon>
        <taxon>Agaricineae</taxon>
        <taxon>Strophariaceae</taxon>
        <taxon>Psilocybe</taxon>
    </lineage>
</organism>
<evidence type="ECO:0000256" key="5">
    <source>
        <dbReference type="SAM" id="MobiDB-lite"/>
    </source>
</evidence>
<keyword evidence="2" id="KW-0813">Transport</keyword>
<feature type="compositionally biased region" description="Low complexity" evidence="5">
    <location>
        <begin position="621"/>
        <end position="643"/>
    </location>
</feature>
<feature type="region of interest" description="Disordered" evidence="5">
    <location>
        <begin position="621"/>
        <end position="646"/>
    </location>
</feature>
<evidence type="ECO:0000313" key="8">
    <source>
        <dbReference type="Proteomes" id="UP000283269"/>
    </source>
</evidence>
<dbReference type="Pfam" id="PF01602">
    <property type="entry name" value="Adaptin_N"/>
    <property type="match status" value="1"/>
</dbReference>
<evidence type="ECO:0000256" key="3">
    <source>
        <dbReference type="ARBA" id="ARBA00022927"/>
    </source>
</evidence>
<feature type="domain" description="Clathrin/coatomer adaptor adaptin-like N-terminal" evidence="6">
    <location>
        <begin position="42"/>
        <end position="456"/>
    </location>
</feature>
<dbReference type="GO" id="GO:0016192">
    <property type="term" value="P:vesicle-mediated transport"/>
    <property type="evidence" value="ECO:0007669"/>
    <property type="project" value="InterPro"/>
</dbReference>
<dbReference type="Gene3D" id="1.25.10.10">
    <property type="entry name" value="Leucine-rich Repeat Variant"/>
    <property type="match status" value="1"/>
</dbReference>
<evidence type="ECO:0000256" key="2">
    <source>
        <dbReference type="ARBA" id="ARBA00022448"/>
    </source>
</evidence>
<evidence type="ECO:0000256" key="1">
    <source>
        <dbReference type="ARBA" id="ARBA00004308"/>
    </source>
</evidence>
<dbReference type="OrthoDB" id="29308at2759"/>
<dbReference type="GO" id="GO:0012505">
    <property type="term" value="C:endomembrane system"/>
    <property type="evidence" value="ECO:0007669"/>
    <property type="project" value="UniProtKB-SubCell"/>
</dbReference>
<dbReference type="InParanoid" id="A0A409XFK0"/>